<evidence type="ECO:0000256" key="1">
    <source>
        <dbReference type="ARBA" id="ARBA00004141"/>
    </source>
</evidence>
<feature type="transmembrane region" description="Helical" evidence="6">
    <location>
        <begin position="158"/>
        <end position="179"/>
    </location>
</feature>
<dbReference type="Gene3D" id="1.10.357.140">
    <property type="entry name" value="UbiA prenyltransferase"/>
    <property type="match status" value="1"/>
</dbReference>
<gene>
    <name evidence="7" type="ORF">AAAT34_00360</name>
</gene>
<comment type="caution">
    <text evidence="7">The sequence shown here is derived from an EMBL/GenBank/DDBJ whole genome shotgun (WGS) entry which is preliminary data.</text>
</comment>
<dbReference type="InterPro" id="IPR044878">
    <property type="entry name" value="UbiA_sf"/>
</dbReference>
<dbReference type="Proteomes" id="UP001487296">
    <property type="component" value="Unassembled WGS sequence"/>
</dbReference>
<dbReference type="Pfam" id="PF01040">
    <property type="entry name" value="UbiA"/>
    <property type="match status" value="1"/>
</dbReference>
<organism evidence="7 8">
    <name type="scientific">Hallella faecis</name>
    <dbReference type="NCBI Taxonomy" id="2841596"/>
    <lineage>
        <taxon>Bacteria</taxon>
        <taxon>Pseudomonadati</taxon>
        <taxon>Bacteroidota</taxon>
        <taxon>Bacteroidia</taxon>
        <taxon>Bacteroidales</taxon>
        <taxon>Prevotellaceae</taxon>
        <taxon>Hallella</taxon>
    </lineage>
</organism>
<evidence type="ECO:0000256" key="6">
    <source>
        <dbReference type="SAM" id="Phobius"/>
    </source>
</evidence>
<keyword evidence="4 6" id="KW-1133">Transmembrane helix</keyword>
<accession>A0ABV1FM74</accession>
<feature type="transmembrane region" description="Helical" evidence="6">
    <location>
        <begin position="263"/>
        <end position="279"/>
    </location>
</feature>
<feature type="transmembrane region" description="Helical" evidence="6">
    <location>
        <begin position="42"/>
        <end position="61"/>
    </location>
</feature>
<evidence type="ECO:0000256" key="3">
    <source>
        <dbReference type="ARBA" id="ARBA00022692"/>
    </source>
</evidence>
<feature type="transmembrane region" description="Helical" evidence="6">
    <location>
        <begin position="185"/>
        <end position="203"/>
    </location>
</feature>
<dbReference type="EMBL" id="JBBNFP010000001">
    <property type="protein sequence ID" value="MEQ2485502.1"/>
    <property type="molecule type" value="Genomic_DNA"/>
</dbReference>
<sequence>MTKVGMLKSLIRLIRPSQWIKNLFVFAPVLFGGALLDTRALLAGLVAFLAFCFAASSIYCFNDIHDVADDRRHPEKCQRPIASGAISVAQAYGVMAVMIALGVAVTFLLPLIGPMAPTDGLAIDMPTVPEWGGVSATLFVVVFYWLLNLAYCVKLKQYAIIDVCIVAFGFVLRMLAGGGAAGIELSHWIVLMAFLITLFMGFAKRRDDVLQMEQTGEAPRKNTVRYNATFMDQALTITASVTLVCYIMYTVSPEVMDRFQTNKLYLTSIFVLVGLLRYMQVAVVDKRSGNPTKVVLRDRFIQLDVVAWIVTFILIIYVG</sequence>
<reference evidence="7 8" key="1">
    <citation type="submission" date="2024-04" db="EMBL/GenBank/DDBJ databases">
        <title>Human intestinal bacterial collection.</title>
        <authorList>
            <person name="Pauvert C."/>
            <person name="Hitch T.C.A."/>
            <person name="Clavel T."/>
        </authorList>
    </citation>
    <scope>NUCLEOTIDE SEQUENCE [LARGE SCALE GENOMIC DNA]</scope>
    <source>
        <strain evidence="7 8">CLA-AA-H145</strain>
    </source>
</reference>
<protein>
    <submittedName>
        <fullName evidence="7">UbiA prenyltransferase family protein</fullName>
    </submittedName>
</protein>
<keyword evidence="8" id="KW-1185">Reference proteome</keyword>
<keyword evidence="2" id="KW-1003">Cell membrane</keyword>
<feature type="transmembrane region" description="Helical" evidence="6">
    <location>
        <begin position="81"/>
        <end position="111"/>
    </location>
</feature>
<comment type="subcellular location">
    <subcellularLocation>
        <location evidence="1">Membrane</location>
        <topology evidence="1">Multi-pass membrane protein</topology>
    </subcellularLocation>
</comment>
<dbReference type="CDD" id="cd13963">
    <property type="entry name" value="PT_UbiA_2"/>
    <property type="match status" value="1"/>
</dbReference>
<keyword evidence="3 6" id="KW-0812">Transmembrane</keyword>
<evidence type="ECO:0000256" key="4">
    <source>
        <dbReference type="ARBA" id="ARBA00022989"/>
    </source>
</evidence>
<evidence type="ECO:0000256" key="2">
    <source>
        <dbReference type="ARBA" id="ARBA00022475"/>
    </source>
</evidence>
<dbReference type="InterPro" id="IPR000537">
    <property type="entry name" value="UbiA_prenyltransferase"/>
</dbReference>
<feature type="transmembrane region" description="Helical" evidence="6">
    <location>
        <begin position="131"/>
        <end position="151"/>
    </location>
</feature>
<name>A0ABV1FM74_9BACT</name>
<dbReference type="RefSeq" id="WP_252344861.1">
    <property type="nucleotide sequence ID" value="NZ_JAHKBE010000006.1"/>
</dbReference>
<feature type="transmembrane region" description="Helical" evidence="6">
    <location>
        <begin position="20"/>
        <end position="36"/>
    </location>
</feature>
<feature type="transmembrane region" description="Helical" evidence="6">
    <location>
        <begin position="300"/>
        <end position="318"/>
    </location>
</feature>
<evidence type="ECO:0000313" key="7">
    <source>
        <dbReference type="EMBL" id="MEQ2485502.1"/>
    </source>
</evidence>
<keyword evidence="5 6" id="KW-0472">Membrane</keyword>
<proteinExistence type="predicted"/>
<evidence type="ECO:0000313" key="8">
    <source>
        <dbReference type="Proteomes" id="UP001487296"/>
    </source>
</evidence>
<evidence type="ECO:0000256" key="5">
    <source>
        <dbReference type="ARBA" id="ARBA00023136"/>
    </source>
</evidence>